<feature type="region of interest" description="Disordered" evidence="1">
    <location>
        <begin position="70"/>
        <end position="107"/>
    </location>
</feature>
<evidence type="ECO:0000256" key="1">
    <source>
        <dbReference type="SAM" id="MobiDB-lite"/>
    </source>
</evidence>
<dbReference type="AlphaFoldDB" id="A0A2U3KB91"/>
<gene>
    <name evidence="2" type="ORF">SBA1_170048</name>
</gene>
<evidence type="ECO:0000313" key="3">
    <source>
        <dbReference type="Proteomes" id="UP000238701"/>
    </source>
</evidence>
<proteinExistence type="predicted"/>
<dbReference type="EMBL" id="OMOD01000079">
    <property type="protein sequence ID" value="SPF36923.1"/>
    <property type="molecule type" value="Genomic_DNA"/>
</dbReference>
<feature type="compositionally biased region" description="Polar residues" evidence="1">
    <location>
        <begin position="98"/>
        <end position="107"/>
    </location>
</feature>
<organism evidence="2 3">
    <name type="scientific">Candidatus Sulfotelmatobacter kueseliae</name>
    <dbReference type="NCBI Taxonomy" id="2042962"/>
    <lineage>
        <taxon>Bacteria</taxon>
        <taxon>Pseudomonadati</taxon>
        <taxon>Acidobacteriota</taxon>
        <taxon>Terriglobia</taxon>
        <taxon>Terriglobales</taxon>
        <taxon>Candidatus Korobacteraceae</taxon>
        <taxon>Candidatus Sulfotelmatobacter</taxon>
    </lineage>
</organism>
<name>A0A2U3KB91_9BACT</name>
<reference evidence="3" key="1">
    <citation type="submission" date="2018-02" db="EMBL/GenBank/DDBJ databases">
        <authorList>
            <person name="Hausmann B."/>
        </authorList>
    </citation>
    <scope>NUCLEOTIDE SEQUENCE [LARGE SCALE GENOMIC DNA]</scope>
    <source>
        <strain evidence="3">Peat soil MAG SbA1</strain>
    </source>
</reference>
<sequence length="107" mass="11849">MAQAVWGRAPSPVRFFPVIPSEARRRTQRTGVHSRGTCFSFVIPSEARNLLFIFEADAFCPPKDLVLMPHPEAPRALPSNDVPRGLRRRGRAALQRRVSSPQAATSG</sequence>
<accession>A0A2U3KB91</accession>
<dbReference type="Proteomes" id="UP000238701">
    <property type="component" value="Unassembled WGS sequence"/>
</dbReference>
<evidence type="ECO:0000313" key="2">
    <source>
        <dbReference type="EMBL" id="SPF36923.1"/>
    </source>
</evidence>
<protein>
    <submittedName>
        <fullName evidence="2">Uncharacterized protein</fullName>
    </submittedName>
</protein>